<dbReference type="InterPro" id="IPR004675">
    <property type="entry name" value="AhpD_core"/>
</dbReference>
<dbReference type="EMBL" id="PVYX01000002">
    <property type="protein sequence ID" value="PRX54435.1"/>
    <property type="molecule type" value="Genomic_DNA"/>
</dbReference>
<dbReference type="OrthoDB" id="9801997at2"/>
<feature type="domain" description="Carboxymuconolactone decarboxylase-like" evidence="1">
    <location>
        <begin position="12"/>
        <end position="94"/>
    </location>
</feature>
<dbReference type="InterPro" id="IPR003779">
    <property type="entry name" value="CMD-like"/>
</dbReference>
<dbReference type="GO" id="GO:0051920">
    <property type="term" value="F:peroxiredoxin activity"/>
    <property type="evidence" value="ECO:0007669"/>
    <property type="project" value="InterPro"/>
</dbReference>
<dbReference type="SUPFAM" id="SSF69118">
    <property type="entry name" value="AhpD-like"/>
    <property type="match status" value="1"/>
</dbReference>
<accession>A0A2T0MAE0</accession>
<keyword evidence="3" id="KW-1185">Reference proteome</keyword>
<reference evidence="2 3" key="1">
    <citation type="submission" date="2018-03" db="EMBL/GenBank/DDBJ databases">
        <title>Genomic Encyclopedia of Archaeal and Bacterial Type Strains, Phase II (KMG-II): from individual species to whole genera.</title>
        <authorList>
            <person name="Goeker M."/>
        </authorList>
    </citation>
    <scope>NUCLEOTIDE SEQUENCE [LARGE SCALE GENOMIC DNA]</scope>
    <source>
        <strain evidence="2 3">DSM 25027</strain>
    </source>
</reference>
<sequence length="143" mass="16494">MEQRVNIYQSEPKAYDGMFALEQFLNDSPLSKQQISLIKMRASQINGCAYCINMHTEEAIKAGETHQRLHMLNAWKESNLFSDEEKVLLKITEEITLINQNGLTDKTYQRAQHLFTDQTLIAIIMATTTINAWNRIAISTRMQ</sequence>
<dbReference type="PANTHER" id="PTHR34846:SF10">
    <property type="entry name" value="CYTOPLASMIC PROTEIN"/>
    <property type="match status" value="1"/>
</dbReference>
<protein>
    <submittedName>
        <fullName evidence="2">AhpD family alkylhydroperoxidase</fullName>
    </submittedName>
</protein>
<dbReference type="AlphaFoldDB" id="A0A2T0MAE0"/>
<evidence type="ECO:0000313" key="2">
    <source>
        <dbReference type="EMBL" id="PRX54435.1"/>
    </source>
</evidence>
<proteinExistence type="predicted"/>
<dbReference type="PANTHER" id="PTHR34846">
    <property type="entry name" value="4-CARBOXYMUCONOLACTONE DECARBOXYLASE FAMILY PROTEIN (AFU_ORTHOLOGUE AFUA_6G11590)"/>
    <property type="match status" value="1"/>
</dbReference>
<dbReference type="Gene3D" id="1.20.1290.10">
    <property type="entry name" value="AhpD-like"/>
    <property type="match status" value="1"/>
</dbReference>
<dbReference type="Pfam" id="PF02627">
    <property type="entry name" value="CMD"/>
    <property type="match status" value="1"/>
</dbReference>
<dbReference type="RefSeq" id="WP_106145712.1">
    <property type="nucleotide sequence ID" value="NZ_PVYX01000002.1"/>
</dbReference>
<evidence type="ECO:0000313" key="3">
    <source>
        <dbReference type="Proteomes" id="UP000237640"/>
    </source>
</evidence>
<evidence type="ECO:0000259" key="1">
    <source>
        <dbReference type="Pfam" id="PF02627"/>
    </source>
</evidence>
<dbReference type="NCBIfam" id="TIGR00778">
    <property type="entry name" value="ahpD_dom"/>
    <property type="match status" value="1"/>
</dbReference>
<keyword evidence="2" id="KW-0575">Peroxidase</keyword>
<dbReference type="Proteomes" id="UP000237640">
    <property type="component" value="Unassembled WGS sequence"/>
</dbReference>
<organism evidence="2 3">
    <name type="scientific">Flagellimonas meridianipacifica</name>
    <dbReference type="NCBI Taxonomy" id="1080225"/>
    <lineage>
        <taxon>Bacteria</taxon>
        <taxon>Pseudomonadati</taxon>
        <taxon>Bacteroidota</taxon>
        <taxon>Flavobacteriia</taxon>
        <taxon>Flavobacteriales</taxon>
        <taxon>Flavobacteriaceae</taxon>
        <taxon>Flagellimonas</taxon>
    </lineage>
</organism>
<comment type="caution">
    <text evidence="2">The sequence shown here is derived from an EMBL/GenBank/DDBJ whole genome shotgun (WGS) entry which is preliminary data.</text>
</comment>
<gene>
    <name evidence="2" type="ORF">CLV81_2836</name>
</gene>
<dbReference type="InterPro" id="IPR029032">
    <property type="entry name" value="AhpD-like"/>
</dbReference>
<keyword evidence="2" id="KW-0560">Oxidoreductase</keyword>
<name>A0A2T0MAE0_9FLAO</name>